<keyword evidence="1" id="KW-0812">Transmembrane</keyword>
<feature type="transmembrane region" description="Helical" evidence="1">
    <location>
        <begin position="36"/>
        <end position="55"/>
    </location>
</feature>
<name>A0A431WEB6_9BACI</name>
<evidence type="ECO:0000313" key="2">
    <source>
        <dbReference type="EMBL" id="RTR33863.1"/>
    </source>
</evidence>
<reference evidence="2 3" key="1">
    <citation type="submission" date="2018-12" db="EMBL/GenBank/DDBJ databases">
        <title>Bacillus yapensis draft genome sequence.</title>
        <authorList>
            <person name="Yu L."/>
            <person name="Xu X."/>
            <person name="Tang X."/>
        </authorList>
    </citation>
    <scope>NUCLEOTIDE SEQUENCE [LARGE SCALE GENOMIC DNA]</scope>
    <source>
        <strain evidence="2 3">XXST-01</strain>
    </source>
</reference>
<dbReference type="RefSeq" id="WP_126407543.1">
    <property type="nucleotide sequence ID" value="NZ_RXNT01000004.1"/>
</dbReference>
<accession>A0A431WEB6</accession>
<dbReference type="GO" id="GO:0016301">
    <property type="term" value="F:kinase activity"/>
    <property type="evidence" value="ECO:0007669"/>
    <property type="project" value="UniProtKB-KW"/>
</dbReference>
<protein>
    <submittedName>
        <fullName evidence="2">Histidine kinase</fullName>
    </submittedName>
</protein>
<gene>
    <name evidence="2" type="ORF">EKG37_06485</name>
</gene>
<keyword evidence="1" id="KW-0472">Membrane</keyword>
<feature type="transmembrane region" description="Helical" evidence="1">
    <location>
        <begin position="7"/>
        <end position="24"/>
    </location>
</feature>
<keyword evidence="3" id="KW-1185">Reference proteome</keyword>
<dbReference type="Proteomes" id="UP000271374">
    <property type="component" value="Unassembled WGS sequence"/>
</dbReference>
<keyword evidence="2" id="KW-0418">Kinase</keyword>
<dbReference type="AlphaFoldDB" id="A0A431WEB6"/>
<comment type="caution">
    <text evidence="2">The sequence shown here is derived from an EMBL/GenBank/DDBJ whole genome shotgun (WGS) entry which is preliminary data.</text>
</comment>
<dbReference type="EMBL" id="RXNT01000004">
    <property type="protein sequence ID" value="RTR33863.1"/>
    <property type="molecule type" value="Genomic_DNA"/>
</dbReference>
<organism evidence="2 3">
    <name type="scientific">Bacillus yapensis</name>
    <dbReference type="NCBI Taxonomy" id="2492960"/>
    <lineage>
        <taxon>Bacteria</taxon>
        <taxon>Bacillati</taxon>
        <taxon>Bacillota</taxon>
        <taxon>Bacilli</taxon>
        <taxon>Bacillales</taxon>
        <taxon>Bacillaceae</taxon>
        <taxon>Bacillus</taxon>
    </lineage>
</organism>
<keyword evidence="1" id="KW-1133">Transmembrane helix</keyword>
<sequence>MKTKRITLMMPIMIIVGIAAFWMLDTGYSEISSSIQLIITLGAVVLSGIISYFLFPENEKK</sequence>
<evidence type="ECO:0000313" key="3">
    <source>
        <dbReference type="Proteomes" id="UP000271374"/>
    </source>
</evidence>
<evidence type="ECO:0000256" key="1">
    <source>
        <dbReference type="SAM" id="Phobius"/>
    </source>
</evidence>
<keyword evidence="2" id="KW-0808">Transferase</keyword>
<proteinExistence type="predicted"/>
<dbReference type="OrthoDB" id="2454149at2"/>